<dbReference type="InterPro" id="IPR011701">
    <property type="entry name" value="MFS"/>
</dbReference>
<accession>A0AAE0TQQ6</accession>
<feature type="region of interest" description="Disordered" evidence="6">
    <location>
        <begin position="308"/>
        <end position="340"/>
    </location>
</feature>
<keyword evidence="4 7" id="KW-1133">Transmembrane helix</keyword>
<feature type="transmembrane region" description="Helical" evidence="7">
    <location>
        <begin position="479"/>
        <end position="505"/>
    </location>
</feature>
<feature type="compositionally biased region" description="Basic and acidic residues" evidence="6">
    <location>
        <begin position="40"/>
        <end position="56"/>
    </location>
</feature>
<feature type="domain" description="Major facilitator superfamily (MFS) profile" evidence="8">
    <location>
        <begin position="81"/>
        <end position="577"/>
    </location>
</feature>
<dbReference type="PRINTS" id="PR01035">
    <property type="entry name" value="TCRTETA"/>
</dbReference>
<dbReference type="InterPro" id="IPR036259">
    <property type="entry name" value="MFS_trans_sf"/>
</dbReference>
<dbReference type="Gene3D" id="1.20.1250.20">
    <property type="entry name" value="MFS general substrate transporter like domains"/>
    <property type="match status" value="1"/>
</dbReference>
<evidence type="ECO:0000256" key="6">
    <source>
        <dbReference type="SAM" id="MobiDB-lite"/>
    </source>
</evidence>
<sequence length="605" mass="65580">MSQSNVQRRGRPDLYSRQSSTLHYQTFPHAPPRYPGQPTNDKKDVSRSPDAERQPRSEQNGRPSSPGAPHHQEETPLPKGQLAILAIIALAEQTALNSISPYIPEMAATFPEVGPGQVGLYVGLIASAFALAQFTTNFLWGWLSDRVGRKPIVLTGTFLTACCFVGFGFSRRLWHAVLAQALMGLVNGNQGVISTCLGEITDRSNQSRAFTYLPVIYGLGGITGPIVGGLLVFRNNPLKPDEANPYPYLLPNLFSAAILILDMVLTMFFLRESLECAQDLPPLGKRVGSMFSWIWQFSSSHKPTYLRRSAKTKKTARNGGTEHSALLHNGNDHEDEEDLDGETATSFLPTHDQEDQNLRIRDVLNRDTILLLATFFLFQLSNISFNSLYPVFAQAAPPTGRHLTPKEIGISLAFAGAITIIFQVGVFGTLREKIGNRITYRVSLAGFVVAFLLMPFVGYKSGQGKGEGEPTFAGRTWLWVELGAVLIIKTVAAVGGLTSALLLITNSAPSHAVLGTLNGLAQTLSAAGRAVGPFVSGALFTVATKVQPKGEALAFGVFGGIAFLGCLLAFGIRGQELEAEGWDGDDGDDEDEEEEQDQRPGYDGR</sequence>
<feature type="region of interest" description="Disordered" evidence="6">
    <location>
        <begin position="1"/>
        <end position="75"/>
    </location>
</feature>
<dbReference type="SUPFAM" id="SSF103473">
    <property type="entry name" value="MFS general substrate transporter"/>
    <property type="match status" value="1"/>
</dbReference>
<dbReference type="CDD" id="cd17330">
    <property type="entry name" value="MFS_SLC46_TetA_like"/>
    <property type="match status" value="1"/>
</dbReference>
<keyword evidence="10" id="KW-1185">Reference proteome</keyword>
<proteinExistence type="predicted"/>
<feature type="transmembrane region" description="Helical" evidence="7">
    <location>
        <begin position="552"/>
        <end position="572"/>
    </location>
</feature>
<keyword evidence="2" id="KW-0813">Transport</keyword>
<keyword evidence="3 7" id="KW-0812">Transmembrane</keyword>
<gene>
    <name evidence="9" type="ORF">LTR78_008631</name>
</gene>
<evidence type="ECO:0000256" key="2">
    <source>
        <dbReference type="ARBA" id="ARBA00022448"/>
    </source>
</evidence>
<feature type="transmembrane region" description="Helical" evidence="7">
    <location>
        <begin position="408"/>
        <end position="430"/>
    </location>
</feature>
<feature type="transmembrane region" description="Helical" evidence="7">
    <location>
        <begin position="152"/>
        <end position="170"/>
    </location>
</feature>
<name>A0AAE0TQQ6_9PEZI</name>
<evidence type="ECO:0000313" key="9">
    <source>
        <dbReference type="EMBL" id="KAK3671531.1"/>
    </source>
</evidence>
<evidence type="ECO:0000256" key="4">
    <source>
        <dbReference type="ARBA" id="ARBA00022989"/>
    </source>
</evidence>
<dbReference type="Pfam" id="PF07690">
    <property type="entry name" value="MFS_1"/>
    <property type="match status" value="1"/>
</dbReference>
<feature type="compositionally biased region" description="Acidic residues" evidence="6">
    <location>
        <begin position="579"/>
        <end position="596"/>
    </location>
</feature>
<dbReference type="InterPro" id="IPR001958">
    <property type="entry name" value="Tet-R_TetA/multi-R_MdtG-like"/>
</dbReference>
<dbReference type="GO" id="GO:0016020">
    <property type="term" value="C:membrane"/>
    <property type="evidence" value="ECO:0007669"/>
    <property type="project" value="UniProtKB-SubCell"/>
</dbReference>
<dbReference type="PANTHER" id="PTHR23504">
    <property type="entry name" value="MAJOR FACILITATOR SUPERFAMILY DOMAIN-CONTAINING PROTEIN 10"/>
    <property type="match status" value="1"/>
</dbReference>
<feature type="transmembrane region" description="Helical" evidence="7">
    <location>
        <begin position="118"/>
        <end position="140"/>
    </location>
</feature>
<dbReference type="InterPro" id="IPR020846">
    <property type="entry name" value="MFS_dom"/>
</dbReference>
<dbReference type="PANTHER" id="PTHR23504:SF39">
    <property type="entry name" value="TRANSPORTER, PUTATIVE (AFU_ORTHOLOGUE AFUA_6G03860)-RELATED"/>
    <property type="match status" value="1"/>
</dbReference>
<feature type="transmembrane region" description="Helical" evidence="7">
    <location>
        <begin position="253"/>
        <end position="270"/>
    </location>
</feature>
<feature type="transmembrane region" description="Helical" evidence="7">
    <location>
        <begin position="442"/>
        <end position="459"/>
    </location>
</feature>
<organism evidence="9 10">
    <name type="scientific">Recurvomyces mirabilis</name>
    <dbReference type="NCBI Taxonomy" id="574656"/>
    <lineage>
        <taxon>Eukaryota</taxon>
        <taxon>Fungi</taxon>
        <taxon>Dikarya</taxon>
        <taxon>Ascomycota</taxon>
        <taxon>Pezizomycotina</taxon>
        <taxon>Dothideomycetes</taxon>
        <taxon>Dothideomycetidae</taxon>
        <taxon>Mycosphaerellales</taxon>
        <taxon>Teratosphaeriaceae</taxon>
        <taxon>Recurvomyces</taxon>
    </lineage>
</organism>
<feature type="transmembrane region" description="Helical" evidence="7">
    <location>
        <begin position="369"/>
        <end position="388"/>
    </location>
</feature>
<evidence type="ECO:0000256" key="3">
    <source>
        <dbReference type="ARBA" id="ARBA00022692"/>
    </source>
</evidence>
<comment type="subcellular location">
    <subcellularLocation>
        <location evidence="1">Membrane</location>
        <topology evidence="1">Multi-pass membrane protein</topology>
    </subcellularLocation>
</comment>
<evidence type="ECO:0000259" key="8">
    <source>
        <dbReference type="PROSITE" id="PS50850"/>
    </source>
</evidence>
<evidence type="ECO:0000256" key="1">
    <source>
        <dbReference type="ARBA" id="ARBA00004141"/>
    </source>
</evidence>
<reference evidence="9" key="1">
    <citation type="submission" date="2023-07" db="EMBL/GenBank/DDBJ databases">
        <title>Black Yeasts Isolated from many extreme environments.</title>
        <authorList>
            <person name="Coleine C."/>
            <person name="Stajich J.E."/>
            <person name="Selbmann L."/>
        </authorList>
    </citation>
    <scope>NUCLEOTIDE SEQUENCE</scope>
    <source>
        <strain evidence="9">CCFEE 5485</strain>
    </source>
</reference>
<dbReference type="AlphaFoldDB" id="A0AAE0TQQ6"/>
<comment type="caution">
    <text evidence="9">The sequence shown here is derived from an EMBL/GenBank/DDBJ whole genome shotgun (WGS) entry which is preliminary data.</text>
</comment>
<protein>
    <recommendedName>
        <fullName evidence="8">Major facilitator superfamily (MFS) profile domain-containing protein</fullName>
    </recommendedName>
</protein>
<keyword evidence="5 7" id="KW-0472">Membrane</keyword>
<dbReference type="Proteomes" id="UP001274830">
    <property type="component" value="Unassembled WGS sequence"/>
</dbReference>
<dbReference type="PROSITE" id="PS50850">
    <property type="entry name" value="MFS"/>
    <property type="match status" value="1"/>
</dbReference>
<evidence type="ECO:0000256" key="5">
    <source>
        <dbReference type="ARBA" id="ARBA00023136"/>
    </source>
</evidence>
<dbReference type="EMBL" id="JAUTXT010000042">
    <property type="protein sequence ID" value="KAK3671531.1"/>
    <property type="molecule type" value="Genomic_DNA"/>
</dbReference>
<dbReference type="GO" id="GO:0022857">
    <property type="term" value="F:transmembrane transporter activity"/>
    <property type="evidence" value="ECO:0007669"/>
    <property type="project" value="InterPro"/>
</dbReference>
<evidence type="ECO:0000313" key="10">
    <source>
        <dbReference type="Proteomes" id="UP001274830"/>
    </source>
</evidence>
<feature type="transmembrane region" description="Helical" evidence="7">
    <location>
        <begin position="209"/>
        <end position="233"/>
    </location>
</feature>
<evidence type="ECO:0000256" key="7">
    <source>
        <dbReference type="SAM" id="Phobius"/>
    </source>
</evidence>
<feature type="region of interest" description="Disordered" evidence="6">
    <location>
        <begin position="579"/>
        <end position="605"/>
    </location>
</feature>